<gene>
    <name evidence="2" type="ORF">NTEN_LOCUS79</name>
</gene>
<reference evidence="2 3" key="1">
    <citation type="submission" date="2020-02" db="EMBL/GenBank/DDBJ databases">
        <authorList>
            <person name="Ferguson B K."/>
        </authorList>
    </citation>
    <scope>NUCLEOTIDE SEQUENCE [LARGE SCALE GENOMIC DNA]</scope>
</reference>
<sequence>MGTVKVCFVNGHVKLAVGKSCGNGNDLLRKQSSTAGTGTRPRNSTRRFSALLYDRSRMENFHRRDLGCRVFRDKLDTQSGFASLVVLLRQPAKYDTAKIDLALIVPALFSAAGHARDFVWNGGFRRCVSLNRNNRMSNSSAVSDERFDGHGRKDSSIKSSAGGLSRWWACPAVAILSERVARCGRLTRLTGRVPPGWTSQHRLNGRRGRNNLKGRPAARAVHKELELTTRMSAAVPASSRSHGGGKIGTRKLKKKKIFLTPR</sequence>
<evidence type="ECO:0000313" key="3">
    <source>
        <dbReference type="Proteomes" id="UP000479000"/>
    </source>
</evidence>
<name>A0A6H5FVK5_9HEMI</name>
<proteinExistence type="predicted"/>
<organism evidence="2 3">
    <name type="scientific">Nesidiocoris tenuis</name>
    <dbReference type="NCBI Taxonomy" id="355587"/>
    <lineage>
        <taxon>Eukaryota</taxon>
        <taxon>Metazoa</taxon>
        <taxon>Ecdysozoa</taxon>
        <taxon>Arthropoda</taxon>
        <taxon>Hexapoda</taxon>
        <taxon>Insecta</taxon>
        <taxon>Pterygota</taxon>
        <taxon>Neoptera</taxon>
        <taxon>Paraneoptera</taxon>
        <taxon>Hemiptera</taxon>
        <taxon>Heteroptera</taxon>
        <taxon>Panheteroptera</taxon>
        <taxon>Cimicomorpha</taxon>
        <taxon>Miridae</taxon>
        <taxon>Dicyphina</taxon>
        <taxon>Nesidiocoris</taxon>
    </lineage>
</organism>
<evidence type="ECO:0000256" key="1">
    <source>
        <dbReference type="SAM" id="MobiDB-lite"/>
    </source>
</evidence>
<dbReference type="AlphaFoldDB" id="A0A6H5FVK5"/>
<protein>
    <submittedName>
        <fullName evidence="2">Uncharacterized protein</fullName>
    </submittedName>
</protein>
<accession>A0A6H5FVK5</accession>
<keyword evidence="3" id="KW-1185">Reference proteome</keyword>
<evidence type="ECO:0000313" key="2">
    <source>
        <dbReference type="EMBL" id="CAA9993092.1"/>
    </source>
</evidence>
<feature type="region of interest" description="Disordered" evidence="1">
    <location>
        <begin position="139"/>
        <end position="159"/>
    </location>
</feature>
<dbReference type="EMBL" id="CADCXU010000139">
    <property type="protein sequence ID" value="CAA9993092.1"/>
    <property type="molecule type" value="Genomic_DNA"/>
</dbReference>
<dbReference type="Proteomes" id="UP000479000">
    <property type="component" value="Unassembled WGS sequence"/>
</dbReference>
<feature type="compositionally biased region" description="Basic and acidic residues" evidence="1">
    <location>
        <begin position="143"/>
        <end position="156"/>
    </location>
</feature>